<protein>
    <submittedName>
        <fullName evidence="1">Uncharacterized protein</fullName>
    </submittedName>
</protein>
<evidence type="ECO:0000313" key="1">
    <source>
        <dbReference type="EMBL" id="EXL08928.1"/>
    </source>
</evidence>
<dbReference type="RefSeq" id="WP_035025815.1">
    <property type="nucleotide sequence ID" value="NZ_KK073884.1"/>
</dbReference>
<comment type="caution">
    <text evidence="1">The sequence shown here is derived from an EMBL/GenBank/DDBJ whole genome shotgun (WGS) entry which is preliminary data.</text>
</comment>
<name>A0A011USY5_9HYPH</name>
<dbReference type="PATRIC" id="fig|69279.3.peg.1880"/>
<dbReference type="EMBL" id="JENY01000010">
    <property type="protein sequence ID" value="EXL08928.1"/>
    <property type="molecule type" value="Genomic_DNA"/>
</dbReference>
<dbReference type="eggNOG" id="ENOG5031AXS">
    <property type="taxonomic scope" value="Bacteria"/>
</dbReference>
<proteinExistence type="predicted"/>
<reference evidence="1 2" key="1">
    <citation type="submission" date="2014-02" db="EMBL/GenBank/DDBJ databases">
        <title>Aquamicrobium defluvii Genome sequencing.</title>
        <authorList>
            <person name="Wang X."/>
        </authorList>
    </citation>
    <scope>NUCLEOTIDE SEQUENCE [LARGE SCALE GENOMIC DNA]</scope>
    <source>
        <strain evidence="1 2">W13Z1</strain>
    </source>
</reference>
<dbReference type="AlphaFoldDB" id="A0A011USY5"/>
<sequence>MTIPNHITLDDLRRMQIGEIVALPAEQLALLQEATDANVRSAKAISDWLEGAIALKYTDRAVMARMEASKDTGTVRFDDGAVTVIADLPKRVDWDQAQLAQLVERISAAGDDPAEYVDVSFKVPERKYAAWPESIRQTFEPARTVRTGALKVKLELNGGAQ</sequence>
<dbReference type="HOGENOM" id="CLU_1658744_0_0_5"/>
<evidence type="ECO:0000313" key="2">
    <source>
        <dbReference type="Proteomes" id="UP000019849"/>
    </source>
</evidence>
<organism evidence="1 2">
    <name type="scientific">Aquamicrobium defluvii</name>
    <dbReference type="NCBI Taxonomy" id="69279"/>
    <lineage>
        <taxon>Bacteria</taxon>
        <taxon>Pseudomonadati</taxon>
        <taxon>Pseudomonadota</taxon>
        <taxon>Alphaproteobacteria</taxon>
        <taxon>Hyphomicrobiales</taxon>
        <taxon>Phyllobacteriaceae</taxon>
        <taxon>Aquamicrobium</taxon>
    </lineage>
</organism>
<dbReference type="Proteomes" id="UP000019849">
    <property type="component" value="Unassembled WGS sequence"/>
</dbReference>
<dbReference type="STRING" id="69279.BG36_02380"/>
<accession>A0A011USY5</accession>
<gene>
    <name evidence="1" type="ORF">BG36_02380</name>
</gene>